<evidence type="ECO:0000313" key="3">
    <source>
        <dbReference type="Proteomes" id="UP001244295"/>
    </source>
</evidence>
<keyword evidence="1" id="KW-1133">Transmembrane helix</keyword>
<evidence type="ECO:0000256" key="1">
    <source>
        <dbReference type="SAM" id="Phobius"/>
    </source>
</evidence>
<evidence type="ECO:0000313" key="2">
    <source>
        <dbReference type="EMBL" id="MDP9922904.1"/>
    </source>
</evidence>
<keyword evidence="1" id="KW-0472">Membrane</keyword>
<feature type="transmembrane region" description="Helical" evidence="1">
    <location>
        <begin position="16"/>
        <end position="41"/>
    </location>
</feature>
<comment type="caution">
    <text evidence="2">The sequence shown here is derived from an EMBL/GenBank/DDBJ whole genome shotgun (WGS) entry which is preliminary data.</text>
</comment>
<dbReference type="AlphaFoldDB" id="A0AAW8DU88"/>
<keyword evidence="1" id="KW-0812">Transmembrane</keyword>
<dbReference type="EMBL" id="JAUSRR010000003">
    <property type="protein sequence ID" value="MDP9922904.1"/>
    <property type="molecule type" value="Genomic_DNA"/>
</dbReference>
<sequence length="42" mass="4703">MKLWNFIDKHHEDLGVALFILPCLLTAFATAGIVFGIGLLFR</sequence>
<dbReference type="RefSeq" id="WP_307636462.1">
    <property type="nucleotide sequence ID" value="NZ_JAUSRR010000003.1"/>
</dbReference>
<dbReference type="Proteomes" id="UP001244295">
    <property type="component" value="Unassembled WGS sequence"/>
</dbReference>
<protein>
    <submittedName>
        <fullName evidence="2">Uncharacterized protein</fullName>
    </submittedName>
</protein>
<organism evidence="2 3">
    <name type="scientific">Variovorax boronicumulans</name>
    <dbReference type="NCBI Taxonomy" id="436515"/>
    <lineage>
        <taxon>Bacteria</taxon>
        <taxon>Pseudomonadati</taxon>
        <taxon>Pseudomonadota</taxon>
        <taxon>Betaproteobacteria</taxon>
        <taxon>Burkholderiales</taxon>
        <taxon>Comamonadaceae</taxon>
        <taxon>Variovorax</taxon>
    </lineage>
</organism>
<reference evidence="2" key="1">
    <citation type="submission" date="2023-07" db="EMBL/GenBank/DDBJ databases">
        <title>Sorghum-associated microbial communities from plants grown in Nebraska, USA.</title>
        <authorList>
            <person name="Schachtman D."/>
        </authorList>
    </citation>
    <scope>NUCLEOTIDE SEQUENCE</scope>
    <source>
        <strain evidence="2">DS2795</strain>
    </source>
</reference>
<name>A0AAW8DU88_9BURK</name>
<gene>
    <name evidence="2" type="ORF">J2W25_001925</name>
</gene>
<proteinExistence type="predicted"/>
<accession>A0AAW8DU88</accession>